<protein>
    <submittedName>
        <fullName evidence="2">DUF3145 domain-containing protein</fullName>
    </submittedName>
</protein>
<dbReference type="EMBL" id="JAWNGA010000001">
    <property type="protein sequence ID" value="MDY5132224.1"/>
    <property type="molecule type" value="Genomic_DNA"/>
</dbReference>
<sequence length="168" mass="18449">MAHKYATRGVIFIHSVTPAVQKHVEWAASNVLGYQPHFEWTSQPALPNMNRAEASWTGEVGTGAKLASAFNGWEHLRYEITEDGTAISEGGRWSATPGLGIFYAQTDLTGNVVVPENRVRAAIEQSAGNAHELRRLLDLALGQAWDDELEPFRYAGAGAPVRWLHRVG</sequence>
<dbReference type="AlphaFoldDB" id="A0AAW9HV14"/>
<proteinExistence type="predicted"/>
<evidence type="ECO:0000313" key="1">
    <source>
        <dbReference type="EMBL" id="MDY5132224.1"/>
    </source>
</evidence>
<reference evidence="2 3" key="1">
    <citation type="submission" date="2023-10" db="EMBL/GenBank/DDBJ databases">
        <title>Whole Genome based description of the genera Actinobaculum and Actinotignum reveals a complex phylogenetic relationship within the species included in the genus Actinotignum.</title>
        <authorList>
            <person name="Jensen C.S."/>
            <person name="Dargis R."/>
            <person name="Kemp M."/>
            <person name="Christensen J.J."/>
        </authorList>
    </citation>
    <scope>NUCLEOTIDE SEQUENCE</scope>
    <source>
        <strain evidence="2">SLA_B511</strain>
        <strain evidence="1 3">SLA_B974</strain>
    </source>
</reference>
<name>A0AAW9HV14_9ACTO</name>
<organism evidence="2 4">
    <name type="scientific">Actinotignum urinale</name>
    <dbReference type="NCBI Taxonomy" id="190146"/>
    <lineage>
        <taxon>Bacteria</taxon>
        <taxon>Bacillati</taxon>
        <taxon>Actinomycetota</taxon>
        <taxon>Actinomycetes</taxon>
        <taxon>Actinomycetales</taxon>
        <taxon>Actinomycetaceae</taxon>
        <taxon>Actinotignum</taxon>
    </lineage>
</organism>
<evidence type="ECO:0000313" key="4">
    <source>
        <dbReference type="Proteomes" id="UP001281731"/>
    </source>
</evidence>
<dbReference type="Proteomes" id="UP001281731">
    <property type="component" value="Unassembled WGS sequence"/>
</dbReference>
<accession>A0AAW9HV14</accession>
<dbReference type="InterPro" id="IPR021491">
    <property type="entry name" value="DUF3145"/>
</dbReference>
<dbReference type="EMBL" id="JAWNGC010000004">
    <property type="protein sequence ID" value="MDY5154898.1"/>
    <property type="molecule type" value="Genomic_DNA"/>
</dbReference>
<gene>
    <name evidence="2" type="ORF">R6G80_04050</name>
    <name evidence="1" type="ORF">R6G86_00500</name>
</gene>
<dbReference type="RefSeq" id="WP_022865623.1">
    <property type="nucleotide sequence ID" value="NZ_CAMYCL010000018.1"/>
</dbReference>
<dbReference type="Pfam" id="PF11343">
    <property type="entry name" value="DUF3145"/>
    <property type="match status" value="1"/>
</dbReference>
<dbReference type="Proteomes" id="UP001275049">
    <property type="component" value="Unassembled WGS sequence"/>
</dbReference>
<comment type="caution">
    <text evidence="2">The sequence shown here is derived from an EMBL/GenBank/DDBJ whole genome shotgun (WGS) entry which is preliminary data.</text>
</comment>
<evidence type="ECO:0000313" key="3">
    <source>
        <dbReference type="Proteomes" id="UP001275049"/>
    </source>
</evidence>
<evidence type="ECO:0000313" key="2">
    <source>
        <dbReference type="EMBL" id="MDY5154898.1"/>
    </source>
</evidence>
<keyword evidence="3" id="KW-1185">Reference proteome</keyword>